<dbReference type="InterPro" id="IPR009725">
    <property type="entry name" value="3_dmu_93_MTrfase"/>
</dbReference>
<dbReference type="InterPro" id="IPR029068">
    <property type="entry name" value="Glyas_Bleomycin-R_OHBP_Dase"/>
</dbReference>
<accession>A0A2P9HLK1</accession>
<evidence type="ECO:0000259" key="1">
    <source>
        <dbReference type="Pfam" id="PF06983"/>
    </source>
</evidence>
<dbReference type="Proteomes" id="UP000246073">
    <property type="component" value="Unassembled WGS sequence"/>
</dbReference>
<proteinExistence type="predicted"/>
<evidence type="ECO:0000313" key="3">
    <source>
        <dbReference type="Proteomes" id="UP000246073"/>
    </source>
</evidence>
<organism evidence="2 3">
    <name type="scientific">Ochrobactrum soli</name>
    <dbReference type="NCBI Taxonomy" id="2448455"/>
    <lineage>
        <taxon>Bacteria</taxon>
        <taxon>Pseudomonadati</taxon>
        <taxon>Pseudomonadota</taxon>
        <taxon>Alphaproteobacteria</taxon>
        <taxon>Hyphomicrobiales</taxon>
        <taxon>Brucellaceae</taxon>
        <taxon>Brucella/Ochrobactrum group</taxon>
        <taxon>Ochrobactrum</taxon>
    </lineage>
</organism>
<name>A0A2P9HLK1_9HYPH</name>
<gene>
    <name evidence="2" type="ORF">OHAE_852</name>
</gene>
<dbReference type="PANTHER" id="PTHR33990">
    <property type="entry name" value="PROTEIN YJDN-RELATED"/>
    <property type="match status" value="1"/>
</dbReference>
<dbReference type="CDD" id="cd06588">
    <property type="entry name" value="PhnB_like"/>
    <property type="match status" value="1"/>
</dbReference>
<dbReference type="RefSeq" id="WP_109368713.1">
    <property type="nucleotide sequence ID" value="NZ_OOFM01000005.1"/>
</dbReference>
<feature type="domain" description="PhnB-like" evidence="1">
    <location>
        <begin position="4"/>
        <end position="120"/>
    </location>
</feature>
<dbReference type="InterPro" id="IPR028973">
    <property type="entry name" value="PhnB-like"/>
</dbReference>
<dbReference type="Gene3D" id="3.10.180.10">
    <property type="entry name" value="2,3-Dihydroxybiphenyl 1,2-Dioxygenase, domain 1"/>
    <property type="match status" value="1"/>
</dbReference>
<dbReference type="Pfam" id="PF06983">
    <property type="entry name" value="3-dmu-9_3-mt"/>
    <property type="match status" value="1"/>
</dbReference>
<dbReference type="PANTHER" id="PTHR33990:SF2">
    <property type="entry name" value="PHNB-LIKE DOMAIN-CONTAINING PROTEIN"/>
    <property type="match status" value="1"/>
</dbReference>
<protein>
    <submittedName>
        <fullName evidence="2">HigA protein (Antitoxin to HigB)</fullName>
    </submittedName>
</protein>
<reference evidence="3" key="1">
    <citation type="submission" date="2017-12" db="EMBL/GenBank/DDBJ databases">
        <authorList>
            <person name="Diaz M."/>
        </authorList>
    </citation>
    <scope>NUCLEOTIDE SEQUENCE [LARGE SCALE GENOMIC DNA]</scope>
    <source>
        <strain evidence="3">FI11154</strain>
    </source>
</reference>
<dbReference type="EMBL" id="OOFM01000005">
    <property type="protein sequence ID" value="SPL64985.1"/>
    <property type="molecule type" value="Genomic_DNA"/>
</dbReference>
<dbReference type="SUPFAM" id="SSF54593">
    <property type="entry name" value="Glyoxalase/Bleomycin resistance protein/Dihydroxybiphenyl dioxygenase"/>
    <property type="match status" value="1"/>
</dbReference>
<sequence length="161" mass="17745">MSGLTICLWFDGQAEEAANHYVSIFRACGRPASIDGFIRFKHGHQQNEEQAVTANFTLDGQKICGLNGGPSFKFTPAASLIVRCKDQAEVDAFWEKLLEGGSPMECSWLTDKYGFAWQIVPDMLLDILENGAPDVRQRVADAMMKMVKIDVATLEAARDAA</sequence>
<dbReference type="AlphaFoldDB" id="A0A2P9HLK1"/>
<evidence type="ECO:0000313" key="2">
    <source>
        <dbReference type="EMBL" id="SPL64985.1"/>
    </source>
</evidence>
<dbReference type="PIRSF" id="PIRSF021700">
    <property type="entry name" value="3_dmu_93_MTrfase"/>
    <property type="match status" value="1"/>
</dbReference>